<feature type="signal peptide" evidence="3">
    <location>
        <begin position="1"/>
        <end position="17"/>
    </location>
</feature>
<name>A0A423VH67_9PEZI</name>
<feature type="domain" description="Yeast cell wall synthesis Kre9/Knh1-like N-terminal" evidence="4">
    <location>
        <begin position="22"/>
        <end position="112"/>
    </location>
</feature>
<evidence type="ECO:0000259" key="4">
    <source>
        <dbReference type="Pfam" id="PF10342"/>
    </source>
</evidence>
<evidence type="ECO:0000313" key="6">
    <source>
        <dbReference type="Proteomes" id="UP000283895"/>
    </source>
</evidence>
<keyword evidence="1 3" id="KW-0732">Signal</keyword>
<gene>
    <name evidence="5" type="ORF">VMCG_09752</name>
</gene>
<protein>
    <recommendedName>
        <fullName evidence="4">Yeast cell wall synthesis Kre9/Knh1-like N-terminal domain-containing protein</fullName>
    </recommendedName>
</protein>
<organism evidence="5 6">
    <name type="scientific">Cytospora schulzeri</name>
    <dbReference type="NCBI Taxonomy" id="448051"/>
    <lineage>
        <taxon>Eukaryota</taxon>
        <taxon>Fungi</taxon>
        <taxon>Dikarya</taxon>
        <taxon>Ascomycota</taxon>
        <taxon>Pezizomycotina</taxon>
        <taxon>Sordariomycetes</taxon>
        <taxon>Sordariomycetidae</taxon>
        <taxon>Diaporthales</taxon>
        <taxon>Cytosporaceae</taxon>
        <taxon>Cytospora</taxon>
    </lineage>
</organism>
<evidence type="ECO:0000256" key="2">
    <source>
        <dbReference type="SAM" id="MobiDB-lite"/>
    </source>
</evidence>
<evidence type="ECO:0000256" key="3">
    <source>
        <dbReference type="SAM" id="SignalP"/>
    </source>
</evidence>
<feature type="chain" id="PRO_5019474889" description="Yeast cell wall synthesis Kre9/Knh1-like N-terminal domain-containing protein" evidence="3">
    <location>
        <begin position="18"/>
        <end position="287"/>
    </location>
</feature>
<dbReference type="STRING" id="356882.A0A423VH67"/>
<dbReference type="PANTHER" id="PTHR35185:SF2">
    <property type="entry name" value="EXTRACELLULAR PROLINE-SERINE RICH PROTEIN (AFU_ORTHOLOGUE AFUA_8G07090)"/>
    <property type="match status" value="1"/>
</dbReference>
<proteinExistence type="predicted"/>
<evidence type="ECO:0000313" key="5">
    <source>
        <dbReference type="EMBL" id="ROV90342.1"/>
    </source>
</evidence>
<dbReference type="PANTHER" id="PTHR35185">
    <property type="entry name" value="SERINE/THREONINE-RICH PROTEIN ADG2-RELATED"/>
    <property type="match status" value="1"/>
</dbReference>
<dbReference type="InterPro" id="IPR052479">
    <property type="entry name" value="GPI-anchor_Adhesion_Reg"/>
</dbReference>
<dbReference type="OrthoDB" id="5420143at2759"/>
<dbReference type="Pfam" id="PF10342">
    <property type="entry name" value="Kre9_KNH"/>
    <property type="match status" value="1"/>
</dbReference>
<dbReference type="InterPro" id="IPR018466">
    <property type="entry name" value="Kre9/Knh1-like_N"/>
</dbReference>
<feature type="compositionally biased region" description="Basic residues" evidence="2">
    <location>
        <begin position="277"/>
        <end position="287"/>
    </location>
</feature>
<keyword evidence="6" id="KW-1185">Reference proteome</keyword>
<dbReference type="EMBL" id="LKEA01000063">
    <property type="protein sequence ID" value="ROV90342.1"/>
    <property type="molecule type" value="Genomic_DNA"/>
</dbReference>
<accession>A0A423VH67</accession>
<dbReference type="AlphaFoldDB" id="A0A423VH67"/>
<reference evidence="5 6" key="1">
    <citation type="submission" date="2015-09" db="EMBL/GenBank/DDBJ databases">
        <title>Host preference determinants of Valsa canker pathogens revealed by comparative genomics.</title>
        <authorList>
            <person name="Yin Z."/>
            <person name="Huang L."/>
        </authorList>
    </citation>
    <scope>NUCLEOTIDE SEQUENCE [LARGE SCALE GENOMIC DNA]</scope>
    <source>
        <strain evidence="5 6">03-1</strain>
    </source>
</reference>
<evidence type="ECO:0000256" key="1">
    <source>
        <dbReference type="ARBA" id="ARBA00022729"/>
    </source>
</evidence>
<comment type="caution">
    <text evidence="5">The sequence shown here is derived from an EMBL/GenBank/DDBJ whole genome shotgun (WGS) entry which is preliminary data.</text>
</comment>
<feature type="region of interest" description="Disordered" evidence="2">
    <location>
        <begin position="246"/>
        <end position="287"/>
    </location>
</feature>
<sequence>MRLLSLLALGAPLLVSAVQFNNPAANSTLTRGSNFDLQWSAVDTDPTAFSVYLVNFVNWPPYYEPLALDLETTTGEASVRIPCDVDSSYGYQFNAINGTNVYIIYAQTSKFFISGDACVDPVTTTAPASSCAAAPTVTQIVTVRGNSTLLASTAVAAAAPATTEAPGKALVAKAQSQGTCPATIGWSKDYSHPVTLTETPRADRTVATAAGYATATTTLAKPLTLMTTASASSGSGSGAETVLTALKQETKAKGQGGSKCGAKKMRKRHSDSGRVSPWKKARRAGSL</sequence>
<dbReference type="Proteomes" id="UP000283895">
    <property type="component" value="Unassembled WGS sequence"/>
</dbReference>